<dbReference type="CDD" id="cd16928">
    <property type="entry name" value="HATPase_GyrB-like"/>
    <property type="match status" value="1"/>
</dbReference>
<evidence type="ECO:0000259" key="12">
    <source>
        <dbReference type="PROSITE" id="PS50880"/>
    </source>
</evidence>
<reference evidence="13 14" key="1">
    <citation type="submission" date="2020-08" db="EMBL/GenBank/DDBJ databases">
        <title>Genomic Encyclopedia of Type Strains, Phase IV (KMG-IV): sequencing the most valuable type-strain genomes for metagenomic binning, comparative biology and taxonomic classification.</title>
        <authorList>
            <person name="Goeker M."/>
        </authorList>
    </citation>
    <scope>NUCLEOTIDE SEQUENCE [LARGE SCALE GENOMIC DNA]</scope>
    <source>
        <strain evidence="13 14">YIM 65646</strain>
    </source>
</reference>
<sequence length="653" mass="72536">MNAAAKDEYGANQIQVLEGLEAVRKRPGMYIGSTGERGLHHLVQEIVDNAVDEAMAGFCDTINVTLLEDGGVRVIDNGRGFPVDLHPKLKKPGVEVALTVLHAGGKFDGKAYAVSGGLHGVGVSVVNALSTKMAVEIHKNGNVYRQTYTNSKPSPLEKGEATSTSGSSVSFWPDASIFETVIFNFETIYRRLQEMAFLTKGLTIILRDERPENFEDDKPREVTFRYDEGIADFVRHLNATKSPLHRSVVHFEAQDDGAGMGAEVALQWNESYGESVYTFANAINTHEGGTHEEGFRAALTGIVNKYGSERKLLKNDSDRLSGEDIREGLAAIISVKLREPQFEGQTKTKLGNTEVKGFVQKIVNERLADWFERNPSEAKTIIQKASAAAQARKAAAQARKLARRKSLLETSSMPGKLADCQSTDPRESEVFIVEGDSAGGSAKQGRNPRTQAILPIRGKILNVEKARIDKVLKNNEVQAIITALGTGIHEEFDIEKLRYHKVIMMSDADVDGQHINTLLLTLLFRFMRPLVEMGHVYMSQPPLYKIKWNRKGDVVEYAYSDRERDGLIEMGIAAGKADPRRYDGIQRYKGLGEMNYHELWETTMDPATRSLLQVTLDDAATADELFSVLMGEDVESRRNFIQRNAKDVRFLDI</sequence>
<dbReference type="Pfam" id="PF01751">
    <property type="entry name" value="Toprim"/>
    <property type="match status" value="1"/>
</dbReference>
<dbReference type="Pfam" id="PF02518">
    <property type="entry name" value="HATPase_c"/>
    <property type="match status" value="1"/>
</dbReference>
<evidence type="ECO:0000256" key="6">
    <source>
        <dbReference type="ARBA" id="ARBA00022842"/>
    </source>
</evidence>
<comment type="function">
    <text evidence="10">A type II topoisomerase that negatively supercoils closed circular double-stranded (ds) DNA in an ATP-dependent manner to modulate DNA topology and maintain chromosomes in an underwound state. Negative supercoiling favors strand separation, and DNA replication, transcription, recombination and repair, all of which involve strand separation. Also able to catalyze the interconversion of other topological isomers of dsDNA rings, including catenanes and knotted rings. Type II topoisomerases break and join 2 DNA strands simultaneously in an ATP-dependent manner.</text>
</comment>
<evidence type="ECO:0000256" key="3">
    <source>
        <dbReference type="ARBA" id="ARBA00022723"/>
    </source>
</evidence>
<accession>A0A841FQL8</accession>
<dbReference type="Pfam" id="PF00986">
    <property type="entry name" value="DNA_gyraseB_C"/>
    <property type="match status" value="1"/>
</dbReference>
<dbReference type="InterPro" id="IPR018522">
    <property type="entry name" value="TopoIIA_CS"/>
</dbReference>
<dbReference type="InterPro" id="IPR036890">
    <property type="entry name" value="HATPase_C_sf"/>
</dbReference>
<dbReference type="AlphaFoldDB" id="A0A841FQL8"/>
<dbReference type="SUPFAM" id="SSF54211">
    <property type="entry name" value="Ribosomal protein S5 domain 2-like"/>
    <property type="match status" value="1"/>
</dbReference>
<dbReference type="CDD" id="cd00822">
    <property type="entry name" value="TopoII_Trans_DNA_gyrase"/>
    <property type="match status" value="1"/>
</dbReference>
<dbReference type="PRINTS" id="PR01159">
    <property type="entry name" value="DNAGYRASEB"/>
</dbReference>
<dbReference type="NCBIfam" id="NF004189">
    <property type="entry name" value="PRK05644.1"/>
    <property type="match status" value="1"/>
</dbReference>
<feature type="site" description="Interaction with DNA" evidence="10">
    <location>
        <position position="462"/>
    </location>
</feature>
<feature type="binding site" evidence="10">
    <location>
        <position position="507"/>
    </location>
    <ligand>
        <name>Mg(2+)</name>
        <dbReference type="ChEBI" id="CHEBI:18420"/>
        <label>2</label>
    </ligand>
</feature>
<dbReference type="InterPro" id="IPR013759">
    <property type="entry name" value="Topo_IIA_B_C"/>
</dbReference>
<keyword evidence="8" id="KW-0238">DNA-binding</keyword>
<dbReference type="GO" id="GO:0034335">
    <property type="term" value="F:DNA negative supercoiling activity"/>
    <property type="evidence" value="ECO:0007669"/>
    <property type="project" value="UniProtKB-ARBA"/>
</dbReference>
<dbReference type="PROSITE" id="PS50880">
    <property type="entry name" value="TOPRIM"/>
    <property type="match status" value="1"/>
</dbReference>
<keyword evidence="5 10" id="KW-0067">ATP-binding</keyword>
<protein>
    <recommendedName>
        <fullName evidence="10">DNA gyrase subunit B</fullName>
        <ecNumber evidence="10">5.6.2.2</ecNumber>
    </recommendedName>
</protein>
<dbReference type="InterPro" id="IPR013760">
    <property type="entry name" value="Topo_IIA-like_dom_sf"/>
</dbReference>
<feature type="binding site" evidence="10">
    <location>
        <position position="434"/>
    </location>
    <ligand>
        <name>Mg(2+)</name>
        <dbReference type="ChEBI" id="CHEBI:18420"/>
        <label>1</label>
        <note>catalytic</note>
    </ligand>
</feature>
<keyword evidence="7 10" id="KW-0799">Topoisomerase</keyword>
<dbReference type="FunFam" id="3.40.50.670:FF:000002">
    <property type="entry name" value="DNA gyrase subunit B"/>
    <property type="match status" value="1"/>
</dbReference>
<dbReference type="InterPro" id="IPR013506">
    <property type="entry name" value="Topo_IIA_bsu_dom2"/>
</dbReference>
<dbReference type="PROSITE" id="PS00177">
    <property type="entry name" value="TOPOISOMERASE_II"/>
    <property type="match status" value="1"/>
</dbReference>
<keyword evidence="9 10" id="KW-0413">Isomerase</keyword>
<dbReference type="Gene3D" id="3.30.565.10">
    <property type="entry name" value="Histidine kinase-like ATPase, C-terminal domain"/>
    <property type="match status" value="1"/>
</dbReference>
<comment type="similarity">
    <text evidence="2 10">Belongs to the type II topoisomerase GyrB family.</text>
</comment>
<feature type="site" description="Interaction with DNA" evidence="10">
    <location>
        <position position="459"/>
    </location>
</feature>
<proteinExistence type="inferred from homology"/>
<comment type="subunit">
    <text evidence="10">Heterotetramer, composed of two GyrA and two GyrB chains. In the heterotetramer, GyrA contains the active site tyrosine that forms a transient covalent intermediate with DNA, while GyrB binds cofactors and catalyzes ATP hydrolysis.</text>
</comment>
<dbReference type="EC" id="5.6.2.2" evidence="10"/>
<dbReference type="Gene3D" id="3.30.230.10">
    <property type="match status" value="1"/>
</dbReference>
<dbReference type="GO" id="GO:0005737">
    <property type="term" value="C:cytoplasm"/>
    <property type="evidence" value="ECO:0007669"/>
    <property type="project" value="UniProtKB-SubCell"/>
</dbReference>
<keyword evidence="6 10" id="KW-0460">Magnesium</keyword>
<evidence type="ECO:0000256" key="8">
    <source>
        <dbReference type="ARBA" id="ARBA00023125"/>
    </source>
</evidence>
<dbReference type="EMBL" id="JACHGT010000016">
    <property type="protein sequence ID" value="MBB6038455.1"/>
    <property type="molecule type" value="Genomic_DNA"/>
</dbReference>
<dbReference type="NCBIfam" id="NF011501">
    <property type="entry name" value="PRK14939.1"/>
    <property type="match status" value="1"/>
</dbReference>
<organism evidence="13 14">
    <name type="scientific">Phytomonospora endophytica</name>
    <dbReference type="NCBI Taxonomy" id="714109"/>
    <lineage>
        <taxon>Bacteria</taxon>
        <taxon>Bacillati</taxon>
        <taxon>Actinomycetota</taxon>
        <taxon>Actinomycetes</taxon>
        <taxon>Micromonosporales</taxon>
        <taxon>Micromonosporaceae</taxon>
        <taxon>Phytomonospora</taxon>
    </lineage>
</organism>
<dbReference type="PANTHER" id="PTHR45866:SF1">
    <property type="entry name" value="DNA GYRASE SUBUNIT B, MITOCHONDRIAL"/>
    <property type="match status" value="1"/>
</dbReference>
<dbReference type="SMART" id="SM00433">
    <property type="entry name" value="TOP2c"/>
    <property type="match status" value="1"/>
</dbReference>
<dbReference type="NCBIfam" id="TIGR01059">
    <property type="entry name" value="gyrB"/>
    <property type="match status" value="1"/>
</dbReference>
<comment type="cofactor">
    <cofactor evidence="10">
        <name>Mg(2+)</name>
        <dbReference type="ChEBI" id="CHEBI:18420"/>
    </cofactor>
    <cofactor evidence="10">
        <name>Mn(2+)</name>
        <dbReference type="ChEBI" id="CHEBI:29035"/>
    </cofactor>
    <cofactor evidence="10">
        <name>Ca(2+)</name>
        <dbReference type="ChEBI" id="CHEBI:29108"/>
    </cofactor>
    <text evidence="10">Binds two Mg(2+) per subunit. The magnesium ions form salt bridges with both the protein and the DNA. Can also accept other divalent metal cations, such as Mn(2+) or Ca(2+).</text>
</comment>
<dbReference type="PRINTS" id="PR00418">
    <property type="entry name" value="TPI2FAMILY"/>
</dbReference>
<feature type="binding site" evidence="10">
    <location>
        <position position="509"/>
    </location>
    <ligand>
        <name>Mg(2+)</name>
        <dbReference type="ChEBI" id="CHEBI:18420"/>
        <label>2</label>
    </ligand>
</feature>
<evidence type="ECO:0000256" key="2">
    <source>
        <dbReference type="ARBA" id="ARBA00010708"/>
    </source>
</evidence>
<evidence type="ECO:0000256" key="1">
    <source>
        <dbReference type="ARBA" id="ARBA00000185"/>
    </source>
</evidence>
<dbReference type="InterPro" id="IPR006171">
    <property type="entry name" value="TOPRIM_dom"/>
</dbReference>
<gene>
    <name evidence="10" type="primary">gyrB</name>
    <name evidence="13" type="ORF">HNR73_006338</name>
</gene>
<feature type="region of interest" description="Disordered" evidence="11">
    <location>
        <begin position="146"/>
        <end position="167"/>
    </location>
</feature>
<dbReference type="SUPFAM" id="SSF56719">
    <property type="entry name" value="Type II DNA topoisomerase"/>
    <property type="match status" value="1"/>
</dbReference>
<keyword evidence="4 10" id="KW-0547">Nucleotide-binding</keyword>
<dbReference type="HAMAP" id="MF_01898">
    <property type="entry name" value="GyrB"/>
    <property type="match status" value="1"/>
</dbReference>
<dbReference type="Pfam" id="PF00204">
    <property type="entry name" value="DNA_gyraseB"/>
    <property type="match status" value="1"/>
</dbReference>
<keyword evidence="14" id="KW-1185">Reference proteome</keyword>
<dbReference type="Proteomes" id="UP000548476">
    <property type="component" value="Unassembled WGS sequence"/>
</dbReference>
<dbReference type="PANTHER" id="PTHR45866">
    <property type="entry name" value="DNA GYRASE/TOPOISOMERASE SUBUNIT B"/>
    <property type="match status" value="1"/>
</dbReference>
<comment type="catalytic activity">
    <reaction evidence="1 10">
        <text>ATP-dependent breakage, passage and rejoining of double-stranded DNA.</text>
        <dbReference type="EC" id="5.6.2.2"/>
    </reaction>
</comment>
<evidence type="ECO:0000256" key="7">
    <source>
        <dbReference type="ARBA" id="ARBA00023029"/>
    </source>
</evidence>
<dbReference type="GO" id="GO:0006265">
    <property type="term" value="P:DNA topological change"/>
    <property type="evidence" value="ECO:0007669"/>
    <property type="project" value="UniProtKB-UniRule"/>
</dbReference>
<feature type="binding site" evidence="10">
    <location>
        <position position="507"/>
    </location>
    <ligand>
        <name>Mg(2+)</name>
        <dbReference type="ChEBI" id="CHEBI:18420"/>
        <label>1</label>
        <note>catalytic</note>
    </ligand>
</feature>
<evidence type="ECO:0000256" key="5">
    <source>
        <dbReference type="ARBA" id="ARBA00022840"/>
    </source>
</evidence>
<dbReference type="GO" id="GO:0046872">
    <property type="term" value="F:metal ion binding"/>
    <property type="evidence" value="ECO:0007669"/>
    <property type="project" value="UniProtKB-KW"/>
</dbReference>
<dbReference type="GO" id="GO:0005524">
    <property type="term" value="F:ATP binding"/>
    <property type="evidence" value="ECO:0007669"/>
    <property type="project" value="UniProtKB-UniRule"/>
</dbReference>
<keyword evidence="3 10" id="KW-0479">Metal-binding</keyword>
<evidence type="ECO:0000256" key="10">
    <source>
        <dbReference type="HAMAP-Rule" id="MF_01898"/>
    </source>
</evidence>
<dbReference type="InterPro" id="IPR001241">
    <property type="entry name" value="Topo_IIA"/>
</dbReference>
<dbReference type="InterPro" id="IPR000565">
    <property type="entry name" value="Topo_IIA_B"/>
</dbReference>
<dbReference type="FunFam" id="3.30.565.10:FF:000002">
    <property type="entry name" value="DNA gyrase subunit B"/>
    <property type="match status" value="1"/>
</dbReference>
<evidence type="ECO:0000313" key="14">
    <source>
        <dbReference type="Proteomes" id="UP000548476"/>
    </source>
</evidence>
<evidence type="ECO:0000256" key="4">
    <source>
        <dbReference type="ARBA" id="ARBA00022741"/>
    </source>
</evidence>
<dbReference type="RefSeq" id="WP_239121946.1">
    <property type="nucleotide sequence ID" value="NZ_BONT01000010.1"/>
</dbReference>
<dbReference type="GO" id="GO:0003677">
    <property type="term" value="F:DNA binding"/>
    <property type="evidence" value="ECO:0007669"/>
    <property type="project" value="UniProtKB-KW"/>
</dbReference>
<dbReference type="InterPro" id="IPR020568">
    <property type="entry name" value="Ribosomal_Su5_D2-typ_SF"/>
</dbReference>
<dbReference type="SMART" id="SM00387">
    <property type="entry name" value="HATPase_c"/>
    <property type="match status" value="1"/>
</dbReference>
<evidence type="ECO:0000256" key="9">
    <source>
        <dbReference type="ARBA" id="ARBA00023235"/>
    </source>
</evidence>
<dbReference type="GO" id="GO:0005694">
    <property type="term" value="C:chromosome"/>
    <property type="evidence" value="ECO:0007669"/>
    <property type="project" value="InterPro"/>
</dbReference>
<dbReference type="InterPro" id="IPR011557">
    <property type="entry name" value="GyrB"/>
</dbReference>
<evidence type="ECO:0000313" key="13">
    <source>
        <dbReference type="EMBL" id="MBB6038455.1"/>
    </source>
</evidence>
<comment type="caution">
    <text evidence="13">The sequence shown here is derived from an EMBL/GenBank/DDBJ whole genome shotgun (WGS) entry which is preliminary data.</text>
</comment>
<dbReference type="GO" id="GO:0006261">
    <property type="term" value="P:DNA-templated DNA replication"/>
    <property type="evidence" value="ECO:0007669"/>
    <property type="project" value="UniProtKB-UniRule"/>
</dbReference>
<feature type="domain" description="Toprim" evidence="12">
    <location>
        <begin position="428"/>
        <end position="542"/>
    </location>
</feature>
<dbReference type="InterPro" id="IPR003594">
    <property type="entry name" value="HATPase_dom"/>
</dbReference>
<dbReference type="InterPro" id="IPR002288">
    <property type="entry name" value="DNA_gyrase_B_C"/>
</dbReference>
<evidence type="ECO:0000256" key="11">
    <source>
        <dbReference type="SAM" id="MobiDB-lite"/>
    </source>
</evidence>
<name>A0A841FQL8_9ACTN</name>
<dbReference type="Gene3D" id="3.40.50.670">
    <property type="match status" value="1"/>
</dbReference>
<comment type="subcellular location">
    <subcellularLocation>
        <location evidence="10">Cytoplasm</location>
    </subcellularLocation>
</comment>
<dbReference type="SUPFAM" id="SSF55874">
    <property type="entry name" value="ATPase domain of HSP90 chaperone/DNA topoisomerase II/histidine kinase"/>
    <property type="match status" value="1"/>
</dbReference>
<dbReference type="InterPro" id="IPR014721">
    <property type="entry name" value="Ribsml_uS5_D2-typ_fold_subgr"/>
</dbReference>
<keyword evidence="10" id="KW-0963">Cytoplasm</keyword>
<dbReference type="FunFam" id="3.30.230.10:FF:000005">
    <property type="entry name" value="DNA gyrase subunit B"/>
    <property type="match status" value="1"/>
</dbReference>
<comment type="miscellaneous">
    <text evidence="10">Few gyrases are as efficient as E.coli at forming negative supercoils. Not all organisms have 2 type II topoisomerases; in organisms with a single type II topoisomerase this enzyme also has to decatenate newly replicated chromosomes.</text>
</comment>